<evidence type="ECO:0000313" key="12">
    <source>
        <dbReference type="Proteomes" id="UP000235672"/>
    </source>
</evidence>
<evidence type="ECO:0000256" key="4">
    <source>
        <dbReference type="ARBA" id="ARBA00022840"/>
    </source>
</evidence>
<evidence type="ECO:0000256" key="8">
    <source>
        <dbReference type="ARBA" id="ARBA00049299"/>
    </source>
</evidence>
<dbReference type="PANTHER" id="PTHR48013">
    <property type="entry name" value="DUAL SPECIFICITY MITOGEN-ACTIVATED PROTEIN KINASE KINASE 5-RELATED"/>
    <property type="match status" value="1"/>
</dbReference>
<sequence>MKGETSIDVKAIHPNHRSDLMHGVISSVLALHDKGIVHRDIKPANMLLCSDGKIQLSGFAETRLLSEDPANWEGMTTTNYVPPHRCQKNSNWPDDRDSAPVVEDELYALGLSIWELWMGEMPFDGMYADDIREMVKAGQTVDVTRVQDEATRAVICDYLRCGGARI</sequence>
<protein>
    <recommendedName>
        <fullName evidence="6">mitogen-activated protein kinase kinase</fullName>
        <ecNumber evidence="6">2.7.12.2</ecNumber>
    </recommendedName>
</protein>
<evidence type="ECO:0000256" key="9">
    <source>
        <dbReference type="ARBA" id="ARBA00051693"/>
    </source>
</evidence>
<evidence type="ECO:0000256" key="2">
    <source>
        <dbReference type="ARBA" id="ARBA00022741"/>
    </source>
</evidence>
<dbReference type="AlphaFoldDB" id="A0A2J6PH77"/>
<gene>
    <name evidence="11" type="ORF">NA56DRAFT_651735</name>
</gene>
<evidence type="ECO:0000313" key="11">
    <source>
        <dbReference type="EMBL" id="PMD13411.1"/>
    </source>
</evidence>
<comment type="similarity">
    <text evidence="5">Belongs to the protein kinase superfamily. STE Ser/Thr protein kinase family. MAP kinase kinase subfamily.</text>
</comment>
<keyword evidence="2" id="KW-0547">Nucleotide-binding</keyword>
<keyword evidence="1" id="KW-0808">Transferase</keyword>
<evidence type="ECO:0000259" key="10">
    <source>
        <dbReference type="PROSITE" id="PS50011"/>
    </source>
</evidence>
<dbReference type="PANTHER" id="PTHR48013:SF9">
    <property type="entry name" value="DUAL SPECIFICITY MITOGEN-ACTIVATED PROTEIN KINASE KINASE 5"/>
    <property type="match status" value="1"/>
</dbReference>
<comment type="catalytic activity">
    <reaction evidence="7">
        <text>L-seryl-[protein] + ATP = O-phospho-L-seryl-[protein] + ADP + H(+)</text>
        <dbReference type="Rhea" id="RHEA:17989"/>
        <dbReference type="Rhea" id="RHEA-COMP:9863"/>
        <dbReference type="Rhea" id="RHEA-COMP:11604"/>
        <dbReference type="ChEBI" id="CHEBI:15378"/>
        <dbReference type="ChEBI" id="CHEBI:29999"/>
        <dbReference type="ChEBI" id="CHEBI:30616"/>
        <dbReference type="ChEBI" id="CHEBI:83421"/>
        <dbReference type="ChEBI" id="CHEBI:456216"/>
        <dbReference type="EC" id="2.7.12.2"/>
    </reaction>
</comment>
<dbReference type="Pfam" id="PF00069">
    <property type="entry name" value="Pkinase"/>
    <property type="match status" value="1"/>
</dbReference>
<feature type="domain" description="Protein kinase" evidence="10">
    <location>
        <begin position="1"/>
        <end position="166"/>
    </location>
</feature>
<dbReference type="STRING" id="1745343.A0A2J6PH77"/>
<dbReference type="InterPro" id="IPR011009">
    <property type="entry name" value="Kinase-like_dom_sf"/>
</dbReference>
<dbReference type="Proteomes" id="UP000235672">
    <property type="component" value="Unassembled WGS sequence"/>
</dbReference>
<dbReference type="Gene3D" id="1.10.510.10">
    <property type="entry name" value="Transferase(Phosphotransferase) domain 1"/>
    <property type="match status" value="1"/>
</dbReference>
<dbReference type="InterPro" id="IPR000719">
    <property type="entry name" value="Prot_kinase_dom"/>
</dbReference>
<dbReference type="GO" id="GO:0004708">
    <property type="term" value="F:MAP kinase kinase activity"/>
    <property type="evidence" value="ECO:0007669"/>
    <property type="project" value="UniProtKB-EC"/>
</dbReference>
<evidence type="ECO:0000256" key="1">
    <source>
        <dbReference type="ARBA" id="ARBA00022679"/>
    </source>
</evidence>
<accession>A0A2J6PH77</accession>
<keyword evidence="12" id="KW-1185">Reference proteome</keyword>
<evidence type="ECO:0000256" key="7">
    <source>
        <dbReference type="ARBA" id="ARBA00049014"/>
    </source>
</evidence>
<evidence type="ECO:0000256" key="5">
    <source>
        <dbReference type="ARBA" id="ARBA00038035"/>
    </source>
</evidence>
<keyword evidence="4" id="KW-0067">ATP-binding</keyword>
<comment type="catalytic activity">
    <reaction evidence="8">
        <text>L-threonyl-[protein] + ATP = O-phospho-L-threonyl-[protein] + ADP + H(+)</text>
        <dbReference type="Rhea" id="RHEA:46608"/>
        <dbReference type="Rhea" id="RHEA-COMP:11060"/>
        <dbReference type="Rhea" id="RHEA-COMP:11605"/>
        <dbReference type="ChEBI" id="CHEBI:15378"/>
        <dbReference type="ChEBI" id="CHEBI:30013"/>
        <dbReference type="ChEBI" id="CHEBI:30616"/>
        <dbReference type="ChEBI" id="CHEBI:61977"/>
        <dbReference type="ChEBI" id="CHEBI:456216"/>
        <dbReference type="EC" id="2.7.12.2"/>
    </reaction>
</comment>
<dbReference type="GO" id="GO:0005524">
    <property type="term" value="F:ATP binding"/>
    <property type="evidence" value="ECO:0007669"/>
    <property type="project" value="UniProtKB-KW"/>
</dbReference>
<evidence type="ECO:0000256" key="6">
    <source>
        <dbReference type="ARBA" id="ARBA00038999"/>
    </source>
</evidence>
<evidence type="ECO:0000256" key="3">
    <source>
        <dbReference type="ARBA" id="ARBA00022777"/>
    </source>
</evidence>
<dbReference type="SUPFAM" id="SSF56112">
    <property type="entry name" value="Protein kinase-like (PK-like)"/>
    <property type="match status" value="1"/>
</dbReference>
<dbReference type="InterPro" id="IPR008271">
    <property type="entry name" value="Ser/Thr_kinase_AS"/>
</dbReference>
<proteinExistence type="inferred from homology"/>
<name>A0A2J6PH77_9HELO</name>
<keyword evidence="3 11" id="KW-0418">Kinase</keyword>
<dbReference type="EC" id="2.7.12.2" evidence="6"/>
<reference evidence="11 12" key="1">
    <citation type="submission" date="2016-05" db="EMBL/GenBank/DDBJ databases">
        <title>A degradative enzymes factory behind the ericoid mycorrhizal symbiosis.</title>
        <authorList>
            <consortium name="DOE Joint Genome Institute"/>
            <person name="Martino E."/>
            <person name="Morin E."/>
            <person name="Grelet G."/>
            <person name="Kuo A."/>
            <person name="Kohler A."/>
            <person name="Daghino S."/>
            <person name="Barry K."/>
            <person name="Choi C."/>
            <person name="Cichocki N."/>
            <person name="Clum A."/>
            <person name="Copeland A."/>
            <person name="Hainaut M."/>
            <person name="Haridas S."/>
            <person name="Labutti K."/>
            <person name="Lindquist E."/>
            <person name="Lipzen A."/>
            <person name="Khouja H.-R."/>
            <person name="Murat C."/>
            <person name="Ohm R."/>
            <person name="Olson A."/>
            <person name="Spatafora J."/>
            <person name="Veneault-Fourrey C."/>
            <person name="Henrissat B."/>
            <person name="Grigoriev I."/>
            <person name="Martin F."/>
            <person name="Perotto S."/>
        </authorList>
    </citation>
    <scope>NUCLEOTIDE SEQUENCE [LARGE SCALE GENOMIC DNA]</scope>
    <source>
        <strain evidence="11 12">UAMH 7357</strain>
    </source>
</reference>
<comment type="catalytic activity">
    <reaction evidence="9">
        <text>L-tyrosyl-[protein] + ATP = O-phospho-L-tyrosyl-[protein] + ADP + H(+)</text>
        <dbReference type="Rhea" id="RHEA:10596"/>
        <dbReference type="Rhea" id="RHEA-COMP:10136"/>
        <dbReference type="Rhea" id="RHEA-COMP:20101"/>
        <dbReference type="ChEBI" id="CHEBI:15378"/>
        <dbReference type="ChEBI" id="CHEBI:30616"/>
        <dbReference type="ChEBI" id="CHEBI:46858"/>
        <dbReference type="ChEBI" id="CHEBI:61978"/>
        <dbReference type="ChEBI" id="CHEBI:456216"/>
        <dbReference type="EC" id="2.7.12.2"/>
    </reaction>
</comment>
<dbReference type="PROSITE" id="PS50011">
    <property type="entry name" value="PROTEIN_KINASE_DOM"/>
    <property type="match status" value="1"/>
</dbReference>
<dbReference type="EMBL" id="KZ613531">
    <property type="protein sequence ID" value="PMD13411.1"/>
    <property type="molecule type" value="Genomic_DNA"/>
</dbReference>
<dbReference type="OrthoDB" id="1668230at2759"/>
<organism evidence="11 12">
    <name type="scientific">Hyaloscypha hepaticicola</name>
    <dbReference type="NCBI Taxonomy" id="2082293"/>
    <lineage>
        <taxon>Eukaryota</taxon>
        <taxon>Fungi</taxon>
        <taxon>Dikarya</taxon>
        <taxon>Ascomycota</taxon>
        <taxon>Pezizomycotina</taxon>
        <taxon>Leotiomycetes</taxon>
        <taxon>Helotiales</taxon>
        <taxon>Hyaloscyphaceae</taxon>
        <taxon>Hyaloscypha</taxon>
    </lineage>
</organism>
<dbReference type="PROSITE" id="PS00108">
    <property type="entry name" value="PROTEIN_KINASE_ST"/>
    <property type="match status" value="1"/>
</dbReference>